<reference evidence="3 4" key="1">
    <citation type="journal article" date="2011" name="Science">
        <title>Drosophila microbiome modulates host developmental and metabolic homeostasis via insulin signaling.</title>
        <authorList>
            <person name="Shin S.C."/>
            <person name="Kim S.H."/>
            <person name="You H."/>
            <person name="Kim B."/>
            <person name="Kim A.C."/>
            <person name="Lee K.A."/>
            <person name="Yoon J.H."/>
            <person name="Ryu J.H."/>
            <person name="Lee W.J."/>
        </authorList>
    </citation>
    <scope>NUCLEOTIDE SEQUENCE [LARGE SCALE GENOMIC DNA]</scope>
    <source>
        <strain evidence="3 4">DM001</strain>
    </source>
</reference>
<feature type="region of interest" description="Disordered" evidence="1">
    <location>
        <begin position="210"/>
        <end position="335"/>
    </location>
</feature>
<evidence type="ECO:0000256" key="2">
    <source>
        <dbReference type="SAM" id="SignalP"/>
    </source>
</evidence>
<sequence>MRMSDKVYKRFCAMMLFSRMRLSGLTAALLFPALLAGCADQKQPTQFAPLRYDNLSQINLNVNTLTLVDNTATHPVAGDIGYKSPTPPVQALRQMVQDRLAAKGGITSANSAQFVIDRASILHEPGGTLQGQIDVHLDILNPDGSKTAHTEAHATQSLHPDPTEDTESQANLYNVTKGMMDSINTELDTQVHRSLGKWLVDAGGMPVDGAIQAQPLTSGSDTGTTDATTGASVGATSAGAPQEALSPVSAAKTGQATSPVTVPENAPIVAPSTDATMPSSTSTTETKPAAATKVQDSEPNAIFPAGEDDDSSSSSSSTKATSPKAGYLKLPSQPQ</sequence>
<evidence type="ECO:0008006" key="5">
    <source>
        <dbReference type="Google" id="ProtNLM"/>
    </source>
</evidence>
<dbReference type="Proteomes" id="UP000018454">
    <property type="component" value="Unassembled WGS sequence"/>
</dbReference>
<comment type="caution">
    <text evidence="3">The sequence shown here is derived from an EMBL/GenBank/DDBJ whole genome shotgun (WGS) entry which is preliminary data.</text>
</comment>
<dbReference type="AlphaFoldDB" id="F1YTD3"/>
<keyword evidence="2" id="KW-0732">Signal</keyword>
<feature type="chain" id="PRO_5003272161" description="Lipoprotein" evidence="2">
    <location>
        <begin position="37"/>
        <end position="335"/>
    </location>
</feature>
<organism evidence="3 4">
    <name type="scientific">Acetobacter pomorum DM001</name>
    <dbReference type="NCBI Taxonomy" id="945681"/>
    <lineage>
        <taxon>Bacteria</taxon>
        <taxon>Pseudomonadati</taxon>
        <taxon>Pseudomonadota</taxon>
        <taxon>Alphaproteobacteria</taxon>
        <taxon>Acetobacterales</taxon>
        <taxon>Acetobacteraceae</taxon>
        <taxon>Acetobacter</taxon>
    </lineage>
</organism>
<proteinExistence type="predicted"/>
<accession>F1YTD3</accession>
<dbReference type="EMBL" id="AEUP01000023">
    <property type="protein sequence ID" value="EGE48157.1"/>
    <property type="molecule type" value="Genomic_DNA"/>
</dbReference>
<protein>
    <recommendedName>
        <fullName evidence="5">Lipoprotein</fullName>
    </recommendedName>
</protein>
<feature type="signal peptide" evidence="2">
    <location>
        <begin position="1"/>
        <end position="36"/>
    </location>
</feature>
<name>F1YTD3_9PROT</name>
<evidence type="ECO:0000313" key="4">
    <source>
        <dbReference type="Proteomes" id="UP000018454"/>
    </source>
</evidence>
<gene>
    <name evidence="3" type="ORF">APO_1194</name>
</gene>
<feature type="compositionally biased region" description="Low complexity" evidence="1">
    <location>
        <begin position="217"/>
        <end position="240"/>
    </location>
</feature>
<feature type="compositionally biased region" description="Polar residues" evidence="1">
    <location>
        <begin position="273"/>
        <end position="286"/>
    </location>
</feature>
<feature type="region of interest" description="Disordered" evidence="1">
    <location>
        <begin position="144"/>
        <end position="167"/>
    </location>
</feature>
<evidence type="ECO:0000256" key="1">
    <source>
        <dbReference type="SAM" id="MobiDB-lite"/>
    </source>
</evidence>
<evidence type="ECO:0000313" key="3">
    <source>
        <dbReference type="EMBL" id="EGE48157.1"/>
    </source>
</evidence>